<dbReference type="AlphaFoldDB" id="A0A7G2IV50"/>
<dbReference type="Proteomes" id="UP000019194">
    <property type="component" value="Unassembled WGS sequence"/>
</dbReference>
<dbReference type="EMBL" id="CBWP010000072">
    <property type="protein sequence ID" value="CDL40432.1"/>
    <property type="molecule type" value="Genomic_DNA"/>
</dbReference>
<accession>A0A7G2IV50</accession>
<organism evidence="1 2">
    <name type="scientific">Citrobacter freundii</name>
    <dbReference type="NCBI Taxonomy" id="546"/>
    <lineage>
        <taxon>Bacteria</taxon>
        <taxon>Pseudomonadati</taxon>
        <taxon>Pseudomonadota</taxon>
        <taxon>Gammaproteobacteria</taxon>
        <taxon>Enterobacterales</taxon>
        <taxon>Enterobacteriaceae</taxon>
        <taxon>Citrobacter</taxon>
        <taxon>Citrobacter freundii complex</taxon>
    </lineage>
</organism>
<comment type="caution">
    <text evidence="1">The sequence shown here is derived from an EMBL/GenBank/DDBJ whole genome shotgun (WGS) entry which is preliminary data.</text>
</comment>
<name>A0A7G2IV50_CITFR</name>
<sequence>MVDTFFDVFLAVSPRLYISMPQPTEQYVQLLRVSFAFKSLY</sequence>
<evidence type="ECO:0000313" key="2">
    <source>
        <dbReference type="Proteomes" id="UP000019194"/>
    </source>
</evidence>
<protein>
    <submittedName>
        <fullName evidence="1">Uncharacterized protein</fullName>
    </submittedName>
</protein>
<evidence type="ECO:0000313" key="1">
    <source>
        <dbReference type="EMBL" id="CDL40432.1"/>
    </source>
</evidence>
<proteinExistence type="predicted"/>
<reference evidence="1 2" key="1">
    <citation type="submission" date="2013-10" db="EMBL/GenBank/DDBJ databases">
        <title>Antibiotic resistance diversity of beta-lactamase producers in the General Hospital Vienna.</title>
        <authorList>
            <person name="Barisic I."/>
            <person name="Mitteregger D."/>
            <person name="Hirschl A.M."/>
            <person name="Noehammer C."/>
            <person name="Wiesinger-Mayr H."/>
        </authorList>
    </citation>
    <scope>NUCLEOTIDE SEQUENCE [LARGE SCALE GENOMIC DNA]</scope>
    <source>
        <strain evidence="1 2">ISC11</strain>
    </source>
</reference>